<feature type="compositionally biased region" description="Pro residues" evidence="1">
    <location>
        <begin position="46"/>
        <end position="60"/>
    </location>
</feature>
<feature type="region of interest" description="Disordered" evidence="1">
    <location>
        <begin position="46"/>
        <end position="102"/>
    </location>
</feature>
<dbReference type="Proteomes" id="UP001150569">
    <property type="component" value="Unassembled WGS sequence"/>
</dbReference>
<protein>
    <submittedName>
        <fullName evidence="3">Uncharacterized protein</fullName>
    </submittedName>
</protein>
<feature type="region of interest" description="Disordered" evidence="1">
    <location>
        <begin position="271"/>
        <end position="369"/>
    </location>
</feature>
<gene>
    <name evidence="3" type="ORF">IWQ60_001404</name>
</gene>
<keyword evidence="4" id="KW-1185">Reference proteome</keyword>
<proteinExistence type="predicted"/>
<evidence type="ECO:0000313" key="3">
    <source>
        <dbReference type="EMBL" id="KAJ1929181.1"/>
    </source>
</evidence>
<evidence type="ECO:0000256" key="2">
    <source>
        <dbReference type="SAM" id="Phobius"/>
    </source>
</evidence>
<feature type="transmembrane region" description="Helical" evidence="2">
    <location>
        <begin position="404"/>
        <end position="422"/>
    </location>
</feature>
<keyword evidence="2" id="KW-0472">Membrane</keyword>
<dbReference type="EMBL" id="JANBPT010000044">
    <property type="protein sequence ID" value="KAJ1929181.1"/>
    <property type="molecule type" value="Genomic_DNA"/>
</dbReference>
<feature type="compositionally biased region" description="Polar residues" evidence="1">
    <location>
        <begin position="63"/>
        <end position="86"/>
    </location>
</feature>
<comment type="caution">
    <text evidence="3">The sequence shown here is derived from an EMBL/GenBank/DDBJ whole genome shotgun (WGS) entry which is preliminary data.</text>
</comment>
<dbReference type="AlphaFoldDB" id="A0A9W8DYC8"/>
<feature type="transmembrane region" description="Helical" evidence="2">
    <location>
        <begin position="377"/>
        <end position="398"/>
    </location>
</feature>
<evidence type="ECO:0000256" key="1">
    <source>
        <dbReference type="SAM" id="MobiDB-lite"/>
    </source>
</evidence>
<keyword evidence="2" id="KW-0812">Transmembrane</keyword>
<feature type="compositionally biased region" description="Polar residues" evidence="1">
    <location>
        <begin position="340"/>
        <end position="349"/>
    </location>
</feature>
<reference evidence="3" key="1">
    <citation type="submission" date="2022-07" db="EMBL/GenBank/DDBJ databases">
        <title>Phylogenomic reconstructions and comparative analyses of Kickxellomycotina fungi.</title>
        <authorList>
            <person name="Reynolds N.K."/>
            <person name="Stajich J.E."/>
            <person name="Barry K."/>
            <person name="Grigoriev I.V."/>
            <person name="Crous P."/>
            <person name="Smith M.E."/>
        </authorList>
    </citation>
    <scope>NUCLEOTIDE SEQUENCE</scope>
    <source>
        <strain evidence="3">RSA 861</strain>
    </source>
</reference>
<sequence>MASPVLASPDQHSRRWSLPTIFRWQDNTTGDDVEYEVSDMFSAELPPSPVNSIHPPPPVKPALSTTPTSAFDLSPSVSNSTATTKSFADHSRPANSSLDSLRYLPGYPTAPSSPITVTTNGSDSWTTFPSTAITTSTTASIPSTTPIAPPPSRRQLVVQSHDFSAQQQQLQKTLLSFPVPTVTMTTTTVPSATAMPIFVPLTQRPDHPLGGVKSPQPSAGVLAADSPIGADRVADSFLLGSSAPELNADLSISSQVKPPAHVAIPVGTATTTTDRVLHPAPQATAASPPLPRRASNLSSSGRVSTTSTHISIPAPSHSARRHHPRDHSLDPTWSIISDKPNLNLTNQGSPDGPTSRYVPITTTRPAARPNDPTRRQWAIYLGLIALVIILTVCIWPIVNAVAGLIVLPILLIFILVVIIVWYHRKHMGALSAANIMASETGAAGAAMHRPAGAPPGRN</sequence>
<feature type="compositionally biased region" description="Polar residues" evidence="1">
    <location>
        <begin position="295"/>
        <end position="310"/>
    </location>
</feature>
<name>A0A9W8DYC8_9FUNG</name>
<accession>A0A9W8DYC8</accession>
<keyword evidence="2" id="KW-1133">Transmembrane helix</keyword>
<evidence type="ECO:0000313" key="4">
    <source>
        <dbReference type="Proteomes" id="UP001150569"/>
    </source>
</evidence>
<organism evidence="3 4">
    <name type="scientific">Tieghemiomyces parasiticus</name>
    <dbReference type="NCBI Taxonomy" id="78921"/>
    <lineage>
        <taxon>Eukaryota</taxon>
        <taxon>Fungi</taxon>
        <taxon>Fungi incertae sedis</taxon>
        <taxon>Zoopagomycota</taxon>
        <taxon>Kickxellomycotina</taxon>
        <taxon>Dimargaritomycetes</taxon>
        <taxon>Dimargaritales</taxon>
        <taxon>Dimargaritaceae</taxon>
        <taxon>Tieghemiomyces</taxon>
    </lineage>
</organism>